<feature type="chain" id="PRO_5037109629" evidence="1">
    <location>
        <begin position="33"/>
        <end position="202"/>
    </location>
</feature>
<gene>
    <name evidence="2" type="ORF">G7Y82_17610</name>
</gene>
<organism evidence="2 3">
    <name type="scientific">Solimonas marina</name>
    <dbReference type="NCBI Taxonomy" id="2714601"/>
    <lineage>
        <taxon>Bacteria</taxon>
        <taxon>Pseudomonadati</taxon>
        <taxon>Pseudomonadota</taxon>
        <taxon>Gammaproteobacteria</taxon>
        <taxon>Nevskiales</taxon>
        <taxon>Nevskiaceae</taxon>
        <taxon>Solimonas</taxon>
    </lineage>
</organism>
<proteinExistence type="predicted"/>
<sequence length="202" mass="21808">MSMTVSKRPRSSRIWLLPLCASALALPLAAQAMTKPKPGLWQQYTKSEVNGKDIVAAMAAARQQMMSKLTPEQRKMMEERMGPAEDDPHIIKSCLTAAQVDRINSPQDFVDQLNKDNDSCKYDATPVGSDTIKFHGSCAGEGEFNGDMNGTLIMKSTTAYSMSFAGKGKVTAAGDNAKPLDIKGTIDAKWLGSDCGDISPDE</sequence>
<dbReference type="RefSeq" id="WP_168149462.1">
    <property type="nucleotide sequence ID" value="NZ_JAAVXB010000012.1"/>
</dbReference>
<feature type="signal peptide" evidence="1">
    <location>
        <begin position="1"/>
        <end position="32"/>
    </location>
</feature>
<evidence type="ECO:0000313" key="2">
    <source>
        <dbReference type="EMBL" id="NKF24133.1"/>
    </source>
</evidence>
<evidence type="ECO:0000313" key="3">
    <source>
        <dbReference type="Proteomes" id="UP000653472"/>
    </source>
</evidence>
<dbReference type="InterPro" id="IPR022061">
    <property type="entry name" value="DUF3617"/>
</dbReference>
<keyword evidence="1" id="KW-0732">Signal</keyword>
<dbReference type="Proteomes" id="UP000653472">
    <property type="component" value="Unassembled WGS sequence"/>
</dbReference>
<reference evidence="2" key="1">
    <citation type="submission" date="2020-03" db="EMBL/GenBank/DDBJ databases">
        <title>Solimonas marina sp. nov., isolated from deep seawater of the Pacific Ocean.</title>
        <authorList>
            <person name="Liu X."/>
            <person name="Lai Q."/>
            <person name="Sun F."/>
            <person name="Gai Y."/>
            <person name="Li G."/>
            <person name="Shao Z."/>
        </authorList>
    </citation>
    <scope>NUCLEOTIDE SEQUENCE</scope>
    <source>
        <strain evidence="2">C16B3</strain>
    </source>
</reference>
<name>A0A969WCQ4_9GAMM</name>
<accession>A0A969WCQ4</accession>
<dbReference type="AlphaFoldDB" id="A0A969WCQ4"/>
<dbReference type="Pfam" id="PF12276">
    <property type="entry name" value="DUF3617"/>
    <property type="match status" value="1"/>
</dbReference>
<dbReference type="EMBL" id="JAAVXB010000012">
    <property type="protein sequence ID" value="NKF24133.1"/>
    <property type="molecule type" value="Genomic_DNA"/>
</dbReference>
<protein>
    <submittedName>
        <fullName evidence="2">DUF3617 domain-containing protein</fullName>
    </submittedName>
</protein>
<keyword evidence="3" id="KW-1185">Reference proteome</keyword>
<comment type="caution">
    <text evidence="2">The sequence shown here is derived from an EMBL/GenBank/DDBJ whole genome shotgun (WGS) entry which is preliminary data.</text>
</comment>
<evidence type="ECO:0000256" key="1">
    <source>
        <dbReference type="SAM" id="SignalP"/>
    </source>
</evidence>